<evidence type="ECO:0000313" key="1">
    <source>
        <dbReference type="EMBL" id="KAJ9084096.1"/>
    </source>
</evidence>
<dbReference type="EMBL" id="QTSX02000882">
    <property type="protein sequence ID" value="KAJ9084096.1"/>
    <property type="molecule type" value="Genomic_DNA"/>
</dbReference>
<proteinExistence type="predicted"/>
<organism evidence="1 2">
    <name type="scientific">Entomophthora muscae</name>
    <dbReference type="NCBI Taxonomy" id="34485"/>
    <lineage>
        <taxon>Eukaryota</taxon>
        <taxon>Fungi</taxon>
        <taxon>Fungi incertae sedis</taxon>
        <taxon>Zoopagomycota</taxon>
        <taxon>Entomophthoromycotina</taxon>
        <taxon>Entomophthoromycetes</taxon>
        <taxon>Entomophthorales</taxon>
        <taxon>Entomophthoraceae</taxon>
        <taxon>Entomophthora</taxon>
    </lineage>
</organism>
<accession>A0ACC2UBF0</accession>
<name>A0ACC2UBF0_9FUNG</name>
<comment type="caution">
    <text evidence="1">The sequence shown here is derived from an EMBL/GenBank/DDBJ whole genome shotgun (WGS) entry which is preliminary data.</text>
</comment>
<gene>
    <name evidence="1" type="ORF">DSO57_1027816</name>
</gene>
<protein>
    <submittedName>
        <fullName evidence="1">Uncharacterized protein</fullName>
    </submittedName>
</protein>
<reference evidence="1" key="1">
    <citation type="submission" date="2022-04" db="EMBL/GenBank/DDBJ databases">
        <title>Genome of the entomopathogenic fungus Entomophthora muscae.</title>
        <authorList>
            <person name="Elya C."/>
            <person name="Lovett B.R."/>
            <person name="Lee E."/>
            <person name="Macias A.M."/>
            <person name="Hajek A.E."/>
            <person name="De Bivort B.L."/>
            <person name="Kasson M.T."/>
            <person name="De Fine Licht H.H."/>
            <person name="Stajich J.E."/>
        </authorList>
    </citation>
    <scope>NUCLEOTIDE SEQUENCE</scope>
    <source>
        <strain evidence="1">Berkeley</strain>
    </source>
</reference>
<evidence type="ECO:0000313" key="2">
    <source>
        <dbReference type="Proteomes" id="UP001165960"/>
    </source>
</evidence>
<keyword evidence="2" id="KW-1185">Reference proteome</keyword>
<dbReference type="Proteomes" id="UP001165960">
    <property type="component" value="Unassembled WGS sequence"/>
</dbReference>
<sequence length="335" mass="37158">MTVNLSKCGSFSKNSRFPRTFLWSGDELPVVPSYTYLGFPHYPDGINFAQLTPEKCTKVISSLTSIFGFANHWPAIVRTSVYHTFFCSQLDYGLPLLRLANSFACSPETTQAIASLKALHKLALAWCIGIVRHTTQASAITAIAEPEHWMTHLAVRFAKHIESTASTNPICLIRPWTTRGGVITRSPSENFPGSLVNRLSFAMLACALPVLPIVCGQDAPTLTDCLCAYHYAKFSQKPTTAFITPDARSSGCEFYKRANPVCDRVLWIQDPGTLILALGWRCTTIGFRYTCRCGHRFGRSHVSNCHLLDNFPLDLGPINVLFERNKAKYAFPPGS</sequence>